<evidence type="ECO:0000256" key="3">
    <source>
        <dbReference type="ARBA" id="ARBA00023315"/>
    </source>
</evidence>
<evidence type="ECO:0000313" key="9">
    <source>
        <dbReference type="Proteomes" id="UP000520156"/>
    </source>
</evidence>
<feature type="active site" description="Proton acceptor" evidence="4">
    <location>
        <position position="374"/>
    </location>
</feature>
<dbReference type="PROSITE" id="PS00099">
    <property type="entry name" value="THIOLASE_3"/>
    <property type="match status" value="1"/>
</dbReference>
<dbReference type="EMBL" id="JACLAU010000001">
    <property type="protein sequence ID" value="MBC2650401.1"/>
    <property type="molecule type" value="Genomic_DNA"/>
</dbReference>
<evidence type="ECO:0000259" key="7">
    <source>
        <dbReference type="Pfam" id="PF02803"/>
    </source>
</evidence>
<organism evidence="8 9">
    <name type="scientific">Novosphingobium aerophilum</name>
    <dbReference type="NCBI Taxonomy" id="2839843"/>
    <lineage>
        <taxon>Bacteria</taxon>
        <taxon>Pseudomonadati</taxon>
        <taxon>Pseudomonadota</taxon>
        <taxon>Alphaproteobacteria</taxon>
        <taxon>Sphingomonadales</taxon>
        <taxon>Sphingomonadaceae</taxon>
        <taxon>Novosphingobium</taxon>
    </lineage>
</organism>
<dbReference type="InterPro" id="IPR020616">
    <property type="entry name" value="Thiolase_N"/>
</dbReference>
<dbReference type="PROSITE" id="PS00737">
    <property type="entry name" value="THIOLASE_2"/>
    <property type="match status" value="1"/>
</dbReference>
<dbReference type="NCBIfam" id="NF004682">
    <property type="entry name" value="PRK06025.1"/>
    <property type="match status" value="1"/>
</dbReference>
<dbReference type="PANTHER" id="PTHR43365">
    <property type="entry name" value="BLR7806 PROTEIN"/>
    <property type="match status" value="1"/>
</dbReference>
<comment type="similarity">
    <text evidence="1 5">Belongs to the thiolase-like superfamily. Thiolase family.</text>
</comment>
<proteinExistence type="inferred from homology"/>
<evidence type="ECO:0000256" key="5">
    <source>
        <dbReference type="RuleBase" id="RU003557"/>
    </source>
</evidence>
<dbReference type="Gene3D" id="3.40.47.10">
    <property type="match status" value="2"/>
</dbReference>
<feature type="active site" description="Proton acceptor" evidence="4">
    <location>
        <position position="404"/>
    </location>
</feature>
<accession>A0A7X1F4S6</accession>
<dbReference type="CDD" id="cd00751">
    <property type="entry name" value="thiolase"/>
    <property type="match status" value="1"/>
</dbReference>
<keyword evidence="3 5" id="KW-0012">Acyltransferase</keyword>
<keyword evidence="9" id="KW-1185">Reference proteome</keyword>
<dbReference type="Pfam" id="PF02803">
    <property type="entry name" value="Thiolase_C"/>
    <property type="match status" value="1"/>
</dbReference>
<dbReference type="PIRSF" id="PIRSF000429">
    <property type="entry name" value="Ac-CoA_Ac_transf"/>
    <property type="match status" value="1"/>
</dbReference>
<evidence type="ECO:0000256" key="2">
    <source>
        <dbReference type="ARBA" id="ARBA00022679"/>
    </source>
</evidence>
<protein>
    <submittedName>
        <fullName evidence="8">Acetyl-CoA C-acetyltransferase</fullName>
    </submittedName>
</protein>
<evidence type="ECO:0000256" key="4">
    <source>
        <dbReference type="PIRSR" id="PIRSR000429-1"/>
    </source>
</evidence>
<evidence type="ECO:0000313" key="8">
    <source>
        <dbReference type="EMBL" id="MBC2650401.1"/>
    </source>
</evidence>
<dbReference type="GO" id="GO:0003988">
    <property type="term" value="F:acetyl-CoA C-acyltransferase activity"/>
    <property type="evidence" value="ECO:0007669"/>
    <property type="project" value="UniProtKB-ARBA"/>
</dbReference>
<name>A0A7X1F4S6_9SPHN</name>
<feature type="domain" description="Thiolase C-terminal" evidence="7">
    <location>
        <begin position="296"/>
        <end position="417"/>
    </location>
</feature>
<dbReference type="InterPro" id="IPR020617">
    <property type="entry name" value="Thiolase_C"/>
</dbReference>
<gene>
    <name evidence="8" type="ORF">H7F49_01625</name>
</gene>
<feature type="domain" description="Thiolase N-terminal" evidence="6">
    <location>
        <begin position="5"/>
        <end position="236"/>
    </location>
</feature>
<keyword evidence="2 5" id="KW-0808">Transferase</keyword>
<evidence type="ECO:0000256" key="1">
    <source>
        <dbReference type="ARBA" id="ARBA00010982"/>
    </source>
</evidence>
<dbReference type="Pfam" id="PF00108">
    <property type="entry name" value="Thiolase_N"/>
    <property type="match status" value="1"/>
</dbReference>
<dbReference type="InterPro" id="IPR020613">
    <property type="entry name" value="Thiolase_CS"/>
</dbReference>
<dbReference type="Proteomes" id="UP000520156">
    <property type="component" value="Unassembled WGS sequence"/>
</dbReference>
<evidence type="ECO:0000259" key="6">
    <source>
        <dbReference type="Pfam" id="PF00108"/>
    </source>
</evidence>
<comment type="caution">
    <text evidence="8">The sequence shown here is derived from an EMBL/GenBank/DDBJ whole genome shotgun (WGS) entry which is preliminary data.</text>
</comment>
<dbReference type="RefSeq" id="WP_185681800.1">
    <property type="nucleotide sequence ID" value="NZ_JACLAU010000001.1"/>
</dbReference>
<dbReference type="AlphaFoldDB" id="A0A7X1F4S6"/>
<dbReference type="SUPFAM" id="SSF53901">
    <property type="entry name" value="Thiolase-like"/>
    <property type="match status" value="2"/>
</dbReference>
<dbReference type="InterPro" id="IPR016039">
    <property type="entry name" value="Thiolase-like"/>
</dbReference>
<dbReference type="NCBIfam" id="TIGR01930">
    <property type="entry name" value="AcCoA-C-Actrans"/>
    <property type="match status" value="1"/>
</dbReference>
<dbReference type="InterPro" id="IPR002155">
    <property type="entry name" value="Thiolase"/>
</dbReference>
<sequence length="421" mass="43823">MPEAFIIDAVRTPRSIGKVGKGALAHMHPQHLAATVLKALQDRNGLDTAAVDDVIWGCSAQMGLQGGDMGRMAALDAGFDVRASGVTLDRFCGSGLTAASLAAAQVMSGMEDLVIAGGTEMMSHVVDYGGKVRAAGVAVASGLGTGNARLQARHPQSNQGVCADAIAAMEGISRAELEAFGVESQRRAARAIAEGRFARSVVPVLDDDGQVVLDHEEYPRPDTTAERLAEMKPAFEMFLDMPSSKDGETFRQLINRKYPDVEIKPLHHVGTSSGVVDGAAALLIASGDYAAAHGLTPRARVVATANVGDCPTLMLNGPVPAARKVLAKAGLTVADIDVWEVNEAFAVVVEKFIRDLDLDRGKVNINGGAIALGHPIGATGAVLIGTALDELERSGGRYALITMCAAGGMAPAMIIERIQEG</sequence>
<feature type="active site" description="Acyl-thioester intermediate" evidence="4">
    <location>
        <position position="92"/>
    </location>
</feature>
<reference evidence="8 9" key="1">
    <citation type="submission" date="2020-08" db="EMBL/GenBank/DDBJ databases">
        <title>The genome sequence of Novosphingobium flavum 4Y4.</title>
        <authorList>
            <person name="Liu Y."/>
        </authorList>
    </citation>
    <scope>NUCLEOTIDE SEQUENCE [LARGE SCALE GENOMIC DNA]</scope>
    <source>
        <strain evidence="8 9">4Y4</strain>
    </source>
</reference>
<dbReference type="PANTHER" id="PTHR43365:SF1">
    <property type="entry name" value="ACETYL-COA C-ACYLTRANSFERASE"/>
    <property type="match status" value="1"/>
</dbReference>
<dbReference type="InterPro" id="IPR020610">
    <property type="entry name" value="Thiolase_AS"/>
</dbReference>